<evidence type="ECO:0000313" key="2">
    <source>
        <dbReference type="RefSeq" id="XP_059601425.1"/>
    </source>
</evidence>
<dbReference type="VEuPathDB" id="FungiDB:An09g04920"/>
<gene>
    <name evidence="2" type="ORF">An09g04920</name>
</gene>
<reference evidence="2" key="1">
    <citation type="submission" date="2025-02" db="EMBL/GenBank/DDBJ databases">
        <authorList>
            <consortium name="NCBI Genome Project"/>
        </authorList>
    </citation>
    <scope>NUCLEOTIDE SEQUENCE</scope>
</reference>
<organism evidence="2">
    <name type="scientific">Aspergillus niger</name>
    <dbReference type="NCBI Taxonomy" id="5061"/>
    <lineage>
        <taxon>Eukaryota</taxon>
        <taxon>Fungi</taxon>
        <taxon>Dikarya</taxon>
        <taxon>Ascomycota</taxon>
        <taxon>Pezizomycotina</taxon>
        <taxon>Eurotiomycetes</taxon>
        <taxon>Eurotiomycetidae</taxon>
        <taxon>Eurotiales</taxon>
        <taxon>Aspergillaceae</taxon>
        <taxon>Aspergillus</taxon>
        <taxon>Aspergillus subgen. Circumdati</taxon>
    </lineage>
</organism>
<dbReference type="KEGG" id="ang:An09g04920"/>
<evidence type="ECO:0008006" key="3">
    <source>
        <dbReference type="Google" id="ProtNLM"/>
    </source>
</evidence>
<protein>
    <recommendedName>
        <fullName evidence="3">Secreted protein</fullName>
    </recommendedName>
</protein>
<sequence>MTGQAAAVVAVAIAVAAAVTAADDEILGAPTPDRHSRAARQKPGLVLGSEIRTHNDPNQPCWSGETAQALSDWIGGGNDDGIQLTKDMSVCSPPTYLGAPRSDVVEEKEKEVTAVCVLRQRGPDEPTTTIGWSGLGSSGVCI</sequence>
<proteinExistence type="predicted"/>
<reference evidence="2" key="2">
    <citation type="submission" date="2025-08" db="UniProtKB">
        <authorList>
            <consortium name="RefSeq"/>
        </authorList>
    </citation>
    <scope>IDENTIFICATION</scope>
</reference>
<feature type="signal peptide" evidence="1">
    <location>
        <begin position="1"/>
        <end position="21"/>
    </location>
</feature>
<dbReference type="GeneID" id="84592053"/>
<feature type="chain" id="PRO_5044862169" description="Secreted protein" evidence="1">
    <location>
        <begin position="22"/>
        <end position="142"/>
    </location>
</feature>
<dbReference type="RefSeq" id="XP_059601425.1">
    <property type="nucleotide sequence ID" value="XM_059749808.1"/>
</dbReference>
<evidence type="ECO:0000256" key="1">
    <source>
        <dbReference type="SAM" id="SignalP"/>
    </source>
</evidence>
<keyword evidence="1" id="KW-0732">Signal</keyword>
<name>A0AAJ8BSF1_ASPNG</name>
<accession>A0AAJ8BSF1</accession>
<dbReference type="AlphaFoldDB" id="A0AAJ8BSF1"/>